<sequence length="50" mass="5954">MKAFWNQMRKITIPMKDSMNSTITTQKTNTLESQQLRLPSRSWIMLPRIT</sequence>
<proteinExistence type="predicted"/>
<dbReference type="AlphaFoldDB" id="N6U6M3"/>
<evidence type="ECO:0000313" key="1">
    <source>
        <dbReference type="EMBL" id="ENN74212.1"/>
    </source>
</evidence>
<organism evidence="1">
    <name type="scientific">Dendroctonus ponderosae</name>
    <name type="common">Mountain pine beetle</name>
    <dbReference type="NCBI Taxonomy" id="77166"/>
    <lineage>
        <taxon>Eukaryota</taxon>
        <taxon>Metazoa</taxon>
        <taxon>Ecdysozoa</taxon>
        <taxon>Arthropoda</taxon>
        <taxon>Hexapoda</taxon>
        <taxon>Insecta</taxon>
        <taxon>Pterygota</taxon>
        <taxon>Neoptera</taxon>
        <taxon>Endopterygota</taxon>
        <taxon>Coleoptera</taxon>
        <taxon>Polyphaga</taxon>
        <taxon>Cucujiformia</taxon>
        <taxon>Curculionidae</taxon>
        <taxon>Scolytinae</taxon>
        <taxon>Dendroctonus</taxon>
    </lineage>
</organism>
<accession>N6U6M3</accession>
<gene>
    <name evidence="1" type="ORF">YQE_09185</name>
</gene>
<reference evidence="1" key="1">
    <citation type="journal article" date="2013" name="Genome Biol.">
        <title>Draft genome of the mountain pine beetle, Dendroctonus ponderosae Hopkins, a major forest pest.</title>
        <authorList>
            <person name="Keeling C.I."/>
            <person name="Yuen M.M."/>
            <person name="Liao N.Y."/>
            <person name="Docking T.R."/>
            <person name="Chan S.K."/>
            <person name="Taylor G.A."/>
            <person name="Palmquist D.L."/>
            <person name="Jackman S.D."/>
            <person name="Nguyen A."/>
            <person name="Li M."/>
            <person name="Henderson H."/>
            <person name="Janes J.K."/>
            <person name="Zhao Y."/>
            <person name="Pandoh P."/>
            <person name="Moore R."/>
            <person name="Sperling F.A."/>
            <person name="Huber D.P."/>
            <person name="Birol I."/>
            <person name="Jones S.J."/>
            <person name="Bohlmann J."/>
        </authorList>
    </citation>
    <scope>NUCLEOTIDE SEQUENCE</scope>
</reference>
<dbReference type="EMBL" id="KB741077">
    <property type="protein sequence ID" value="ENN74212.1"/>
    <property type="molecule type" value="Genomic_DNA"/>
</dbReference>
<dbReference type="HOGENOM" id="CLU_3126497_0_0_1"/>
<protein>
    <submittedName>
        <fullName evidence="1">Uncharacterized protein</fullName>
    </submittedName>
</protein>
<name>N6U6M3_DENPD</name>
<feature type="non-terminal residue" evidence="1">
    <location>
        <position position="1"/>
    </location>
</feature>